<dbReference type="AlphaFoldDB" id="A0A3S9P2E7"/>
<organism evidence="1 2">
    <name type="scientific">Flammeovirga pectinis</name>
    <dbReference type="NCBI Taxonomy" id="2494373"/>
    <lineage>
        <taxon>Bacteria</taxon>
        <taxon>Pseudomonadati</taxon>
        <taxon>Bacteroidota</taxon>
        <taxon>Cytophagia</taxon>
        <taxon>Cytophagales</taxon>
        <taxon>Flammeovirgaceae</taxon>
        <taxon>Flammeovirga</taxon>
    </lineage>
</organism>
<sequence>MKIAEFTISNNNIIDVFLFSEGSEIAVKRFEGLVSSNIYNNWPIKYVIEGNYLKFAPKVDYVHFSDRPLTRIDFGQNLHRMGVLSFIGANTYQVSDRLMFIMNNETGRSYDGICAPIGVVAIDHQKKLEQLKEGMEIEKIIIKDLPKEEILARIPAFI</sequence>
<keyword evidence="2" id="KW-1185">Reference proteome</keyword>
<dbReference type="OrthoDB" id="978903at2"/>
<dbReference type="RefSeq" id="WP_126613791.1">
    <property type="nucleotide sequence ID" value="NZ_CP034562.1"/>
</dbReference>
<evidence type="ECO:0000313" key="1">
    <source>
        <dbReference type="EMBL" id="AZQ62363.1"/>
    </source>
</evidence>
<reference evidence="1 2" key="1">
    <citation type="submission" date="2018-12" db="EMBL/GenBank/DDBJ databases">
        <title>Flammeovirga pectinis sp. nov., isolated from the gut of the Korean scallop, Patinopecten yessoensis.</title>
        <authorList>
            <person name="Bae J.-W."/>
            <person name="Jeong Y.-S."/>
            <person name="Kang W."/>
        </authorList>
    </citation>
    <scope>NUCLEOTIDE SEQUENCE [LARGE SCALE GENOMIC DNA]</scope>
    <source>
        <strain evidence="1 2">L12M1</strain>
    </source>
</reference>
<dbReference type="Proteomes" id="UP000267268">
    <property type="component" value="Chromosome 1"/>
</dbReference>
<gene>
    <name evidence="1" type="ORF">EI427_08950</name>
</gene>
<dbReference type="EMBL" id="CP034562">
    <property type="protein sequence ID" value="AZQ62363.1"/>
    <property type="molecule type" value="Genomic_DNA"/>
</dbReference>
<evidence type="ECO:0008006" key="3">
    <source>
        <dbReference type="Google" id="ProtNLM"/>
    </source>
</evidence>
<protein>
    <recommendedName>
        <fullName evidence="3">Cyclophilin TM1367-like domain-containing protein</fullName>
    </recommendedName>
</protein>
<accession>A0A3S9P2E7</accession>
<name>A0A3S9P2E7_9BACT</name>
<proteinExistence type="predicted"/>
<dbReference type="SUPFAM" id="SSF50891">
    <property type="entry name" value="Cyclophilin-like"/>
    <property type="match status" value="1"/>
</dbReference>
<evidence type="ECO:0000313" key="2">
    <source>
        <dbReference type="Proteomes" id="UP000267268"/>
    </source>
</evidence>
<dbReference type="KEGG" id="fll:EI427_08950"/>
<dbReference type="InterPro" id="IPR029000">
    <property type="entry name" value="Cyclophilin-like_dom_sf"/>
</dbReference>